<dbReference type="PANTHER" id="PTHR24264:SF54">
    <property type="entry name" value="PEPTIDASE S1 DOMAIN-CONTAINING PROTEIN"/>
    <property type="match status" value="1"/>
</dbReference>
<dbReference type="EMBL" id="BPLR01017338">
    <property type="protein sequence ID" value="GIY90673.1"/>
    <property type="molecule type" value="Genomic_DNA"/>
</dbReference>
<keyword evidence="2" id="KW-0378">Hydrolase</keyword>
<comment type="caution">
    <text evidence="6">The sequence shown here is derived from an EMBL/GenBank/DDBJ whole genome shotgun (WGS) entry which is preliminary data.</text>
</comment>
<evidence type="ECO:0000256" key="3">
    <source>
        <dbReference type="ARBA" id="ARBA00022825"/>
    </source>
</evidence>
<keyword evidence="7" id="KW-1185">Reference proteome</keyword>
<dbReference type="GO" id="GO:0004252">
    <property type="term" value="F:serine-type endopeptidase activity"/>
    <property type="evidence" value="ECO:0007669"/>
    <property type="project" value="InterPro"/>
</dbReference>
<dbReference type="InterPro" id="IPR050127">
    <property type="entry name" value="Serine_Proteases_S1"/>
</dbReference>
<dbReference type="PANTHER" id="PTHR24264">
    <property type="entry name" value="TRYPSIN-RELATED"/>
    <property type="match status" value="1"/>
</dbReference>
<dbReference type="GO" id="GO:0005615">
    <property type="term" value="C:extracellular space"/>
    <property type="evidence" value="ECO:0007669"/>
    <property type="project" value="TreeGrafter"/>
</dbReference>
<evidence type="ECO:0000256" key="2">
    <source>
        <dbReference type="ARBA" id="ARBA00022801"/>
    </source>
</evidence>
<evidence type="ECO:0000256" key="4">
    <source>
        <dbReference type="SAM" id="MobiDB-lite"/>
    </source>
</evidence>
<dbReference type="AlphaFoldDB" id="A0AAV4X7L4"/>
<dbReference type="Pfam" id="PF00089">
    <property type="entry name" value="Trypsin"/>
    <property type="match status" value="1"/>
</dbReference>
<sequence length="241" mass="26905">SSSRFLKVRLGEHDVSSSSELHPTRSSTSLGSCCTPASTTRPWRTTSPWCGWPPRPPQAPHQHRLPAGHPDGGEGAARLHILLHHGGWGRRTETSNHSFVLKEVNVPIWRQERCESPRCSCTPNFRCLVVPCAQAKEEMLVTSAIAGDGGGPLVCRKKSRWYQLGVISFGIGCGRRNTPGVYTRVQAFSPWIHETVARFDMMPYTRKAQIKDWICSCKPNDGLLTQGKTIFPTYTCIYIYL</sequence>
<dbReference type="PROSITE" id="PS50240">
    <property type="entry name" value="TRYPSIN_DOM"/>
    <property type="match status" value="1"/>
</dbReference>
<feature type="domain" description="Peptidase S1" evidence="5">
    <location>
        <begin position="87"/>
        <end position="197"/>
    </location>
</feature>
<dbReference type="InterPro" id="IPR009003">
    <property type="entry name" value="Peptidase_S1_PA"/>
</dbReference>
<name>A0AAV4X7L4_CAEEX</name>
<gene>
    <name evidence="6" type="primary">Prss44</name>
    <name evidence="6" type="ORF">CEXT_794521</name>
</gene>
<proteinExistence type="predicted"/>
<dbReference type="Gene3D" id="2.40.10.10">
    <property type="entry name" value="Trypsin-like serine proteases"/>
    <property type="match status" value="1"/>
</dbReference>
<feature type="compositionally biased region" description="Polar residues" evidence="4">
    <location>
        <begin position="16"/>
        <end position="33"/>
    </location>
</feature>
<dbReference type="SMART" id="SM00020">
    <property type="entry name" value="Tryp_SPc"/>
    <property type="match status" value="1"/>
</dbReference>
<dbReference type="Proteomes" id="UP001054945">
    <property type="component" value="Unassembled WGS sequence"/>
</dbReference>
<dbReference type="InterPro" id="IPR043504">
    <property type="entry name" value="Peptidase_S1_PA_chymotrypsin"/>
</dbReference>
<evidence type="ECO:0000256" key="1">
    <source>
        <dbReference type="ARBA" id="ARBA00022670"/>
    </source>
</evidence>
<feature type="non-terminal residue" evidence="6">
    <location>
        <position position="1"/>
    </location>
</feature>
<evidence type="ECO:0000259" key="5">
    <source>
        <dbReference type="PROSITE" id="PS50240"/>
    </source>
</evidence>
<dbReference type="GO" id="GO:0006508">
    <property type="term" value="P:proteolysis"/>
    <property type="evidence" value="ECO:0007669"/>
    <property type="project" value="UniProtKB-KW"/>
</dbReference>
<dbReference type="InterPro" id="IPR001254">
    <property type="entry name" value="Trypsin_dom"/>
</dbReference>
<evidence type="ECO:0000313" key="6">
    <source>
        <dbReference type="EMBL" id="GIY90673.1"/>
    </source>
</evidence>
<keyword evidence="3" id="KW-0720">Serine protease</keyword>
<evidence type="ECO:0000313" key="7">
    <source>
        <dbReference type="Proteomes" id="UP001054945"/>
    </source>
</evidence>
<protein>
    <submittedName>
        <fullName evidence="6">Serine protease 44</fullName>
    </submittedName>
</protein>
<reference evidence="6 7" key="1">
    <citation type="submission" date="2021-06" db="EMBL/GenBank/DDBJ databases">
        <title>Caerostris extrusa draft genome.</title>
        <authorList>
            <person name="Kono N."/>
            <person name="Arakawa K."/>
        </authorList>
    </citation>
    <scope>NUCLEOTIDE SEQUENCE [LARGE SCALE GENOMIC DNA]</scope>
</reference>
<feature type="region of interest" description="Disordered" evidence="4">
    <location>
        <begin position="1"/>
        <end position="33"/>
    </location>
</feature>
<accession>A0AAV4X7L4</accession>
<keyword evidence="1 6" id="KW-0645">Protease</keyword>
<dbReference type="SUPFAM" id="SSF50494">
    <property type="entry name" value="Trypsin-like serine proteases"/>
    <property type="match status" value="1"/>
</dbReference>
<organism evidence="6 7">
    <name type="scientific">Caerostris extrusa</name>
    <name type="common">Bark spider</name>
    <name type="synonym">Caerostris bankana</name>
    <dbReference type="NCBI Taxonomy" id="172846"/>
    <lineage>
        <taxon>Eukaryota</taxon>
        <taxon>Metazoa</taxon>
        <taxon>Ecdysozoa</taxon>
        <taxon>Arthropoda</taxon>
        <taxon>Chelicerata</taxon>
        <taxon>Arachnida</taxon>
        <taxon>Araneae</taxon>
        <taxon>Araneomorphae</taxon>
        <taxon>Entelegynae</taxon>
        <taxon>Araneoidea</taxon>
        <taxon>Araneidae</taxon>
        <taxon>Caerostris</taxon>
    </lineage>
</organism>